<evidence type="ECO:0000313" key="2">
    <source>
        <dbReference type="Proteomes" id="UP000001213"/>
    </source>
</evidence>
<dbReference type="HOGENOM" id="CLU_1626352_0_0_11"/>
<dbReference type="KEGG" id="tpr:Tpau_2220"/>
<dbReference type="STRING" id="521096.Tpau_2220"/>
<organism evidence="1 2">
    <name type="scientific">Tsukamurella paurometabola (strain ATCC 8368 / DSM 20162 / CCUG 35730 / CIP 100753 / JCM 10117 / KCTC 9821 / NBRC 16120 / NCIMB 702349 / NCTC 13040)</name>
    <name type="common">Corynebacterium paurometabolum</name>
    <dbReference type="NCBI Taxonomy" id="521096"/>
    <lineage>
        <taxon>Bacteria</taxon>
        <taxon>Bacillati</taxon>
        <taxon>Actinomycetota</taxon>
        <taxon>Actinomycetes</taxon>
        <taxon>Mycobacteriales</taxon>
        <taxon>Tsukamurellaceae</taxon>
        <taxon>Tsukamurella</taxon>
    </lineage>
</organism>
<protein>
    <submittedName>
        <fullName evidence="1">Uncharacterized protein</fullName>
    </submittedName>
</protein>
<evidence type="ECO:0000313" key="1">
    <source>
        <dbReference type="EMBL" id="ADG78829.1"/>
    </source>
</evidence>
<dbReference type="AlphaFoldDB" id="D5UQ59"/>
<keyword evidence="2" id="KW-1185">Reference proteome</keyword>
<dbReference type="Proteomes" id="UP000001213">
    <property type="component" value="Chromosome"/>
</dbReference>
<dbReference type="EMBL" id="CP001966">
    <property type="protein sequence ID" value="ADG78829.1"/>
    <property type="molecule type" value="Genomic_DNA"/>
</dbReference>
<proteinExistence type="predicted"/>
<name>D5UQ59_TSUPD</name>
<accession>D5UQ59</accession>
<gene>
    <name evidence="1" type="ordered locus">Tpau_2220</name>
</gene>
<reference evidence="2" key="1">
    <citation type="submission" date="2010-03" db="EMBL/GenBank/DDBJ databases">
        <title>The complete chromosome of Tsukamurella paurometabola DSM 20162.</title>
        <authorList>
            <consortium name="US DOE Joint Genome Institute (JGI-PGF)"/>
            <person name="Lucas S."/>
            <person name="Copeland A."/>
            <person name="Lapidus A."/>
            <person name="Glavina del Rio T."/>
            <person name="Dalin E."/>
            <person name="Tice H."/>
            <person name="Bruce D."/>
            <person name="Goodwin L."/>
            <person name="Pitluck S."/>
            <person name="Kyrpides N."/>
            <person name="Mavromatis K."/>
            <person name="Ivanova N."/>
            <person name="Mikhailova N."/>
            <person name="Munk A.C."/>
            <person name="Brettin T."/>
            <person name="Detter J.C."/>
            <person name="Tapia R."/>
            <person name="Han C."/>
            <person name="Larimer F."/>
            <person name="Land M."/>
            <person name="Hauser L."/>
            <person name="Markowitz V."/>
            <person name="Cheng J.-F."/>
            <person name="Hugenholtz P."/>
            <person name="Woyke T."/>
            <person name="Wu D."/>
            <person name="Jando M."/>
            <person name="Brambilla E."/>
            <person name="Klenk H.-P."/>
            <person name="Eisen J.A."/>
        </authorList>
    </citation>
    <scope>NUCLEOTIDE SEQUENCE [LARGE SCALE GENOMIC DNA]</scope>
    <source>
        <strain evidence="2">ATCC 8368 / DSM 20162 / CCUG 35730 / CIP 100753 / JCM 10117 / KCTC 9821 / NBRC 16120 / NCIMB 702349 / NCTC 13040</strain>
    </source>
</reference>
<dbReference type="RefSeq" id="WP_013126851.1">
    <property type="nucleotide sequence ID" value="NC_014158.1"/>
</dbReference>
<sequence>MANEELSILRRAQELVKSHDEQARAQRVEREGKVRQVAAMIATYSKDCSQRLSEVLEISAKDKPAPVLKWRLSESGEKLISFNPVDNDLMVDMHRMPMLVTDIEGYAVGVKHLLGTDVYEFGLTCGADNWSGFDDLESFGRSTLDSMGGRYKWGEAKFSQYNA</sequence>
<reference evidence="1 2" key="2">
    <citation type="journal article" date="2011" name="Stand. Genomic Sci.">
        <title>Complete genome sequence of Tsukamurella paurometabola type strain (no. 33).</title>
        <authorList>
            <person name="Munk A.C."/>
            <person name="Lapidus A."/>
            <person name="Lucas S."/>
            <person name="Nolan M."/>
            <person name="Tice H."/>
            <person name="Cheng J.F."/>
            <person name="Del Rio T.G."/>
            <person name="Goodwin L."/>
            <person name="Pitluck S."/>
            <person name="Liolios K."/>
            <person name="Huntemann M."/>
            <person name="Ivanova N."/>
            <person name="Mavromatis K."/>
            <person name="Mikhailova N."/>
            <person name="Pati A."/>
            <person name="Chen A."/>
            <person name="Palaniappan K."/>
            <person name="Tapia R."/>
            <person name="Han C."/>
            <person name="Land M."/>
            <person name="Hauser L."/>
            <person name="Chang Y.J."/>
            <person name="Jeffries C.D."/>
            <person name="Brettin T."/>
            <person name="Yasawong M."/>
            <person name="Brambilla E.M."/>
            <person name="Rohde M."/>
            <person name="Sikorski J."/>
            <person name="Goker M."/>
            <person name="Detter J.C."/>
            <person name="Woyke T."/>
            <person name="Bristow J."/>
            <person name="Eisen J.A."/>
            <person name="Markowitz V."/>
            <person name="Hugenholtz P."/>
            <person name="Kyrpides N.C."/>
            <person name="Klenk H.P."/>
        </authorList>
    </citation>
    <scope>NUCLEOTIDE SEQUENCE [LARGE SCALE GENOMIC DNA]</scope>
    <source>
        <strain evidence="2">ATCC 8368 / DSM 20162 / CCUG 35730 / CIP 100753 / JCM 10117 / KCTC 9821 / NBRC 16120 / NCIMB 702349 / NCTC 13040</strain>
    </source>
</reference>